<dbReference type="PANTHER" id="PTHR24198:SF165">
    <property type="entry name" value="ANKYRIN REPEAT-CONTAINING PROTEIN-RELATED"/>
    <property type="match status" value="1"/>
</dbReference>
<keyword evidence="1" id="KW-0677">Repeat</keyword>
<sequence>MNSSRRTNNISLEFSNAPEEVLVRLLRFSGVRKICDFLTSHPTLDLHYPKENLSTPLTSAIERSDPLILAMLIDKIPVDLDDTLTQPCGKTALMHAAYCTDDPEVLQVLIRKGADPSKTDMHGWNCLFYAIIGRRSKNVIGLLRDKTISIESRDDEGRTPLMISVYLSSYEIFEQLIEMGADVDAIDRHGLSVLHIAILKRSRDCVIALARLSRRTTKTLELARELLRDLLPVETNFRSNDE</sequence>
<reference evidence="4 5" key="1">
    <citation type="journal article" date="2024" name="bioRxiv">
        <title>A reference genome for Trichogramma kaykai: A tiny desert-dwelling parasitoid wasp with competing sex-ratio distorters.</title>
        <authorList>
            <person name="Culotta J."/>
            <person name="Lindsey A.R."/>
        </authorList>
    </citation>
    <scope>NUCLEOTIDE SEQUENCE [LARGE SCALE GENOMIC DNA]</scope>
    <source>
        <strain evidence="4 5">KSX58</strain>
    </source>
</reference>
<organism evidence="4 5">
    <name type="scientific">Trichogramma kaykai</name>
    <dbReference type="NCBI Taxonomy" id="54128"/>
    <lineage>
        <taxon>Eukaryota</taxon>
        <taxon>Metazoa</taxon>
        <taxon>Ecdysozoa</taxon>
        <taxon>Arthropoda</taxon>
        <taxon>Hexapoda</taxon>
        <taxon>Insecta</taxon>
        <taxon>Pterygota</taxon>
        <taxon>Neoptera</taxon>
        <taxon>Endopterygota</taxon>
        <taxon>Hymenoptera</taxon>
        <taxon>Apocrita</taxon>
        <taxon>Proctotrupomorpha</taxon>
        <taxon>Chalcidoidea</taxon>
        <taxon>Trichogrammatidae</taxon>
        <taxon>Trichogramma</taxon>
    </lineage>
</organism>
<dbReference type="PANTHER" id="PTHR24198">
    <property type="entry name" value="ANKYRIN REPEAT AND PROTEIN KINASE DOMAIN-CONTAINING PROTEIN"/>
    <property type="match status" value="1"/>
</dbReference>
<dbReference type="Pfam" id="PF12796">
    <property type="entry name" value="Ank_2"/>
    <property type="match status" value="1"/>
</dbReference>
<gene>
    <name evidence="4" type="ORF">TKK_002380</name>
</gene>
<dbReference type="InterPro" id="IPR036770">
    <property type="entry name" value="Ankyrin_rpt-contain_sf"/>
</dbReference>
<dbReference type="Gene3D" id="1.25.40.20">
    <property type="entry name" value="Ankyrin repeat-containing domain"/>
    <property type="match status" value="1"/>
</dbReference>
<accession>A0ABD2XJG9</accession>
<comment type="caution">
    <text evidence="4">The sequence shown here is derived from an EMBL/GenBank/DDBJ whole genome shotgun (WGS) entry which is preliminary data.</text>
</comment>
<dbReference type="SMART" id="SM00248">
    <property type="entry name" value="ANK"/>
    <property type="match status" value="5"/>
</dbReference>
<dbReference type="PROSITE" id="PS50088">
    <property type="entry name" value="ANK_REPEAT"/>
    <property type="match status" value="2"/>
</dbReference>
<dbReference type="AlphaFoldDB" id="A0ABD2XJG9"/>
<dbReference type="EMBL" id="JBJJXI010000021">
    <property type="protein sequence ID" value="KAL3405361.1"/>
    <property type="molecule type" value="Genomic_DNA"/>
</dbReference>
<dbReference type="InterPro" id="IPR002110">
    <property type="entry name" value="Ankyrin_rpt"/>
</dbReference>
<keyword evidence="2 3" id="KW-0040">ANK repeat</keyword>
<evidence type="ECO:0000313" key="4">
    <source>
        <dbReference type="EMBL" id="KAL3405361.1"/>
    </source>
</evidence>
<name>A0ABD2XJG9_9HYME</name>
<evidence type="ECO:0000256" key="1">
    <source>
        <dbReference type="ARBA" id="ARBA00022737"/>
    </source>
</evidence>
<proteinExistence type="predicted"/>
<dbReference type="SUPFAM" id="SSF48403">
    <property type="entry name" value="Ankyrin repeat"/>
    <property type="match status" value="1"/>
</dbReference>
<evidence type="ECO:0000313" key="5">
    <source>
        <dbReference type="Proteomes" id="UP001627154"/>
    </source>
</evidence>
<feature type="repeat" description="ANK" evidence="3">
    <location>
        <begin position="88"/>
        <end position="121"/>
    </location>
</feature>
<keyword evidence="5" id="KW-1185">Reference proteome</keyword>
<evidence type="ECO:0000256" key="3">
    <source>
        <dbReference type="PROSITE-ProRule" id="PRU00023"/>
    </source>
</evidence>
<dbReference type="Proteomes" id="UP001627154">
    <property type="component" value="Unassembled WGS sequence"/>
</dbReference>
<feature type="repeat" description="ANK" evidence="3">
    <location>
        <begin position="156"/>
        <end position="188"/>
    </location>
</feature>
<evidence type="ECO:0000256" key="2">
    <source>
        <dbReference type="ARBA" id="ARBA00023043"/>
    </source>
</evidence>
<dbReference type="PROSITE" id="PS50297">
    <property type="entry name" value="ANK_REP_REGION"/>
    <property type="match status" value="1"/>
</dbReference>
<protein>
    <submittedName>
        <fullName evidence="4">Uncharacterized protein</fullName>
    </submittedName>
</protein>